<organism evidence="1 2">
    <name type="scientific">Vararia minispora EC-137</name>
    <dbReference type="NCBI Taxonomy" id="1314806"/>
    <lineage>
        <taxon>Eukaryota</taxon>
        <taxon>Fungi</taxon>
        <taxon>Dikarya</taxon>
        <taxon>Basidiomycota</taxon>
        <taxon>Agaricomycotina</taxon>
        <taxon>Agaricomycetes</taxon>
        <taxon>Russulales</taxon>
        <taxon>Lachnocladiaceae</taxon>
        <taxon>Vararia</taxon>
    </lineage>
</organism>
<gene>
    <name evidence="1" type="ORF">K488DRAFT_85406</name>
</gene>
<sequence>MTSRRPTPPYETIVISDFPTEEPVRPLIRASLVSALTPPPPQKFLREQCYRVRREVFCDEQGFSVDLEIDTIDPTATHVLLRLATAERTAAGTLRIYRSASDEYTIGRVALLKTFRAHGLGRALMRAAHAWIVADASARVERGVAGDLHLHLQASASGGAQELKGAQAEAARVMAAGAEEAVSGATVSVKLGSQVPRMGFYARFGYAPEGELYLDEGAPHMYMRTHLPLDTQSTITAE</sequence>
<reference evidence="1" key="2">
    <citation type="journal article" date="2022" name="New Phytol.">
        <title>Evolutionary transition to the ectomycorrhizal habit in the genomes of a hyperdiverse lineage of mushroom-forming fungi.</title>
        <authorList>
            <person name="Looney B."/>
            <person name="Miyauchi S."/>
            <person name="Morin E."/>
            <person name="Drula E."/>
            <person name="Courty P.E."/>
            <person name="Kohler A."/>
            <person name="Kuo A."/>
            <person name="LaButti K."/>
            <person name="Pangilinan J."/>
            <person name="Lipzen A."/>
            <person name="Riley R."/>
            <person name="Andreopoulos W."/>
            <person name="He G."/>
            <person name="Johnson J."/>
            <person name="Nolan M."/>
            <person name="Tritt A."/>
            <person name="Barry K.W."/>
            <person name="Grigoriev I.V."/>
            <person name="Nagy L.G."/>
            <person name="Hibbett D."/>
            <person name="Henrissat B."/>
            <person name="Matheny P.B."/>
            <person name="Labbe J."/>
            <person name="Martin F.M."/>
        </authorList>
    </citation>
    <scope>NUCLEOTIDE SEQUENCE</scope>
    <source>
        <strain evidence="1">EC-137</strain>
    </source>
</reference>
<evidence type="ECO:0000313" key="2">
    <source>
        <dbReference type="Proteomes" id="UP000814128"/>
    </source>
</evidence>
<keyword evidence="2" id="KW-1185">Reference proteome</keyword>
<comment type="caution">
    <text evidence="1">The sequence shown here is derived from an EMBL/GenBank/DDBJ whole genome shotgun (WGS) entry which is preliminary data.</text>
</comment>
<evidence type="ECO:0000313" key="1">
    <source>
        <dbReference type="EMBL" id="KAI0032955.1"/>
    </source>
</evidence>
<reference evidence="1" key="1">
    <citation type="submission" date="2021-02" db="EMBL/GenBank/DDBJ databases">
        <authorList>
            <consortium name="DOE Joint Genome Institute"/>
            <person name="Ahrendt S."/>
            <person name="Looney B.P."/>
            <person name="Miyauchi S."/>
            <person name="Morin E."/>
            <person name="Drula E."/>
            <person name="Courty P.E."/>
            <person name="Chicoki N."/>
            <person name="Fauchery L."/>
            <person name="Kohler A."/>
            <person name="Kuo A."/>
            <person name="Labutti K."/>
            <person name="Pangilinan J."/>
            <person name="Lipzen A."/>
            <person name="Riley R."/>
            <person name="Andreopoulos W."/>
            <person name="He G."/>
            <person name="Johnson J."/>
            <person name="Barry K.W."/>
            <person name="Grigoriev I.V."/>
            <person name="Nagy L."/>
            <person name="Hibbett D."/>
            <person name="Henrissat B."/>
            <person name="Matheny P.B."/>
            <person name="Labbe J."/>
            <person name="Martin F."/>
        </authorList>
    </citation>
    <scope>NUCLEOTIDE SEQUENCE</scope>
    <source>
        <strain evidence="1">EC-137</strain>
    </source>
</reference>
<protein>
    <submittedName>
        <fullName evidence="1">Acyl-CoA N-acyltransferase</fullName>
    </submittedName>
</protein>
<name>A0ACB8QN55_9AGAM</name>
<dbReference type="Proteomes" id="UP000814128">
    <property type="component" value="Unassembled WGS sequence"/>
</dbReference>
<proteinExistence type="predicted"/>
<accession>A0ACB8QN55</accession>
<dbReference type="EMBL" id="MU273532">
    <property type="protein sequence ID" value="KAI0032955.1"/>
    <property type="molecule type" value="Genomic_DNA"/>
</dbReference>